<feature type="transmembrane region" description="Helical" evidence="1">
    <location>
        <begin position="206"/>
        <end position="231"/>
    </location>
</feature>
<accession>A0AAX4NH26</accession>
<dbReference type="AlphaFoldDB" id="A0AAX4NH26"/>
<feature type="transmembrane region" description="Helical" evidence="1">
    <location>
        <begin position="82"/>
        <end position="102"/>
    </location>
</feature>
<name>A0AAX4NH26_9ARCH</name>
<dbReference type="GeneID" id="95967365"/>
<dbReference type="RefSeq" id="WP_393972034.1">
    <property type="nucleotide sequence ID" value="NZ_CP133772.1"/>
</dbReference>
<feature type="transmembrane region" description="Helical" evidence="1">
    <location>
        <begin position="267"/>
        <end position="300"/>
    </location>
</feature>
<feature type="transmembrane region" description="Helical" evidence="1">
    <location>
        <begin position="138"/>
        <end position="157"/>
    </location>
</feature>
<dbReference type="Proteomes" id="UP001451606">
    <property type="component" value="Chromosome"/>
</dbReference>
<organism evidence="2 3">
    <name type="scientific">Oxyplasma meridianum</name>
    <dbReference type="NCBI Taxonomy" id="3073602"/>
    <lineage>
        <taxon>Archaea</taxon>
        <taxon>Methanobacteriati</taxon>
        <taxon>Thermoplasmatota</taxon>
        <taxon>Thermoplasmata</taxon>
        <taxon>Thermoplasmatales</taxon>
        <taxon>Thermoplasmataceae</taxon>
        <taxon>Oxyplasma</taxon>
    </lineage>
</organism>
<feature type="transmembrane region" description="Helical" evidence="1">
    <location>
        <begin position="108"/>
        <end position="126"/>
    </location>
</feature>
<feature type="transmembrane region" description="Helical" evidence="1">
    <location>
        <begin position="343"/>
        <end position="361"/>
    </location>
</feature>
<keyword evidence="1" id="KW-1133">Transmembrane helix</keyword>
<evidence type="ECO:0000313" key="3">
    <source>
        <dbReference type="Proteomes" id="UP001451606"/>
    </source>
</evidence>
<protein>
    <recommendedName>
        <fullName evidence="4">DUF2029 domain-containing protein</fullName>
    </recommendedName>
</protein>
<dbReference type="EMBL" id="CP133772">
    <property type="protein sequence ID" value="WYY00082.1"/>
    <property type="molecule type" value="Genomic_DNA"/>
</dbReference>
<sequence length="624" mass="70733">MKNSIKSYFANRSNRHLAPVESYSSGRIFMLSAGTSLLVTPFYINTIFGYTSLPAIILEFVMFITSFFLFFLPLAGIYKPDFIAGLTIYLLSFSIEVLSFYFVPGSSLLFLEIILLCIAVTLALIISQYKGYAERIHLRSFIIGAVITSLIILFIMLMNSVPFPTDESVLDYYSAKYFLHGINPYIKGTLYGLLPKMGFTFDRTTPLTIGGFVQSLGYPDLAFISYIPAVLFHIKEAFVQIPLYIIPFLLVSYNFRKKGYSNYIPFAALAIFSAMPFFYEGLTTGNSVFWVSLIMASYIFEDRSAISGIMLGLSSSFKQFPLIVLPFLIIYMLKRKTKKGLSIWFTSFVGSFILINAYFIFLNPMAFFTSLISPEMSSLIGVGSGISQLSFAGFLPISREFFFLIMLYLIIFFVAAYLIYFNRLKYCLFIIPVIIFIFNYRLFVQYVMFWPLISLLVIPGIMREHDIRDTTNGIKRSITGKVSGLSPTRAARNIAIISIIFLIVPTAAFLEVSHVNSYFSINSVHTNSVPELNTSVVYEMSVNLTYHGSGNDSIPVFFRIMPYGPMTNINNMIWHSTNRSQIIGIDQTQTFLIVPYNSTQFLRTGEEFRLIVYFGNIIGEKTVS</sequence>
<gene>
    <name evidence="2" type="ORF">OXIME_000635</name>
</gene>
<keyword evidence="1" id="KW-0472">Membrane</keyword>
<keyword evidence="1" id="KW-0812">Transmembrane</keyword>
<feature type="transmembrane region" description="Helical" evidence="1">
    <location>
        <begin position="56"/>
        <end position="75"/>
    </location>
</feature>
<feature type="transmembrane region" description="Helical" evidence="1">
    <location>
        <begin position="490"/>
        <end position="510"/>
    </location>
</feature>
<keyword evidence="3" id="KW-1185">Reference proteome</keyword>
<feature type="transmembrane region" description="Helical" evidence="1">
    <location>
        <begin position="237"/>
        <end position="255"/>
    </location>
</feature>
<reference evidence="2 3" key="1">
    <citation type="submission" date="2023-09" db="EMBL/GenBank/DDBJ databases">
        <authorList>
            <person name="Golyshina O.V."/>
            <person name="Lunev E.A."/>
            <person name="Bargiela R."/>
            <person name="Gaines M.C."/>
            <person name="Daum B."/>
            <person name="Bale N.J."/>
            <person name="Koenen M."/>
            <person name="Sinninghe Damst J.S."/>
            <person name="Yakimov M."/>
            <person name="Golyshin P.N."/>
        </authorList>
    </citation>
    <scope>NUCLEOTIDE SEQUENCE [LARGE SCALE GENOMIC DNA]</scope>
    <source>
        <strain evidence="2 3">M1</strain>
    </source>
</reference>
<feature type="transmembrane region" description="Helical" evidence="1">
    <location>
        <begin position="427"/>
        <end position="453"/>
    </location>
</feature>
<feature type="transmembrane region" description="Helical" evidence="1">
    <location>
        <begin position="177"/>
        <end position="194"/>
    </location>
</feature>
<feature type="transmembrane region" description="Helical" evidence="1">
    <location>
        <begin position="401"/>
        <end position="420"/>
    </location>
</feature>
<feature type="transmembrane region" description="Helical" evidence="1">
    <location>
        <begin position="306"/>
        <end position="331"/>
    </location>
</feature>
<evidence type="ECO:0000313" key="2">
    <source>
        <dbReference type="EMBL" id="WYY00082.1"/>
    </source>
</evidence>
<evidence type="ECO:0000256" key="1">
    <source>
        <dbReference type="SAM" id="Phobius"/>
    </source>
</evidence>
<evidence type="ECO:0008006" key="4">
    <source>
        <dbReference type="Google" id="ProtNLM"/>
    </source>
</evidence>
<dbReference type="KEGG" id="omr:OXIME_000635"/>
<feature type="transmembrane region" description="Helical" evidence="1">
    <location>
        <begin position="28"/>
        <end position="50"/>
    </location>
</feature>
<proteinExistence type="predicted"/>